<evidence type="ECO:0000256" key="5">
    <source>
        <dbReference type="ARBA" id="ARBA00023004"/>
    </source>
</evidence>
<keyword evidence="5 6" id="KW-0408">Iron</keyword>
<keyword evidence="7" id="KW-0560">Oxidoreductase</keyword>
<evidence type="ECO:0000256" key="1">
    <source>
        <dbReference type="ARBA" id="ARBA00001971"/>
    </source>
</evidence>
<dbReference type="PROSITE" id="PS00086">
    <property type="entry name" value="CYTOCHROME_P450"/>
    <property type="match status" value="1"/>
</dbReference>
<keyword evidence="3 6" id="KW-0349">Heme</keyword>
<accession>A0A4R8PMF3</accession>
<dbReference type="InterPro" id="IPR001128">
    <property type="entry name" value="Cyt_P450"/>
</dbReference>
<evidence type="ECO:0000256" key="4">
    <source>
        <dbReference type="ARBA" id="ARBA00022723"/>
    </source>
</evidence>
<comment type="cofactor">
    <cofactor evidence="1 6">
        <name>heme</name>
        <dbReference type="ChEBI" id="CHEBI:30413"/>
    </cofactor>
</comment>
<dbReference type="Proteomes" id="UP000295083">
    <property type="component" value="Unassembled WGS sequence"/>
</dbReference>
<name>A0A4R8PMF3_9PEZI</name>
<evidence type="ECO:0000256" key="6">
    <source>
        <dbReference type="PIRSR" id="PIRSR602401-1"/>
    </source>
</evidence>
<dbReference type="GO" id="GO:0020037">
    <property type="term" value="F:heme binding"/>
    <property type="evidence" value="ECO:0007669"/>
    <property type="project" value="InterPro"/>
</dbReference>
<dbReference type="GO" id="GO:0005506">
    <property type="term" value="F:iron ion binding"/>
    <property type="evidence" value="ECO:0007669"/>
    <property type="project" value="InterPro"/>
</dbReference>
<dbReference type="Pfam" id="PF00067">
    <property type="entry name" value="p450"/>
    <property type="match status" value="1"/>
</dbReference>
<evidence type="ECO:0000256" key="2">
    <source>
        <dbReference type="ARBA" id="ARBA00010617"/>
    </source>
</evidence>
<sequence>MGIHDADTSALGGALPTTLGLVTLTYLVFKLAKVLWIGFAGPLSKVPGPWTARLTALPWLGTVAKGKSFELGIQYNRHYGGIVRIAPDLVLVSDAKAVHEILVEKDLRKSIIYEKFRQDPKVASILTIRDRPVFRARRRLLANGFSTQYLKGLEPQMLGCIQVLEDVLDERCAEGGGETVVNAWNLLGSLTTDIMSETSFGGSFELVKNGEHPLRERFTKALKRSSIYQVLPFMKWIFGHAFQDPELKRIIDEIITRRKQLSDEKRGKPDLLALLLDTHEQHPEVLNYKEVIAEMFVFLIAGSETSAATMTFALMFLLENPDACQKLTRITANTTLLHWSDEQWPDADRFVPERWLSEYKGRAASEKTAWYPFSAGTRTCIGKQFAWNELRLVLVSLLRRYDLSVILDQSQELVNFTVLQLKSARYMVGVKPRA</sequence>
<keyword evidence="7 8" id="KW-0503">Monooxygenase</keyword>
<proteinExistence type="inferred from homology"/>
<gene>
    <name evidence="8" type="primary">FUS8-1</name>
    <name evidence="8" type="ORF">C8035_v004355</name>
</gene>
<dbReference type="SUPFAM" id="SSF48264">
    <property type="entry name" value="Cytochrome P450"/>
    <property type="match status" value="1"/>
</dbReference>
<dbReference type="PANTHER" id="PTHR24305">
    <property type="entry name" value="CYTOCHROME P450"/>
    <property type="match status" value="1"/>
</dbReference>
<dbReference type="GO" id="GO:0004497">
    <property type="term" value="F:monooxygenase activity"/>
    <property type="evidence" value="ECO:0007669"/>
    <property type="project" value="UniProtKB-KW"/>
</dbReference>
<keyword evidence="9" id="KW-1185">Reference proteome</keyword>
<reference evidence="8 9" key="1">
    <citation type="submission" date="2018-11" db="EMBL/GenBank/DDBJ databases">
        <title>Genome sequence and assembly of Colletotrichum spinosum.</title>
        <authorList>
            <person name="Gan P."/>
            <person name="Shirasu K."/>
        </authorList>
    </citation>
    <scope>NUCLEOTIDE SEQUENCE [LARGE SCALE GENOMIC DNA]</scope>
    <source>
        <strain evidence="8 9">CBS 515.97</strain>
    </source>
</reference>
<organism evidence="8 9">
    <name type="scientific">Colletotrichum spinosum</name>
    <dbReference type="NCBI Taxonomy" id="1347390"/>
    <lineage>
        <taxon>Eukaryota</taxon>
        <taxon>Fungi</taxon>
        <taxon>Dikarya</taxon>
        <taxon>Ascomycota</taxon>
        <taxon>Pezizomycotina</taxon>
        <taxon>Sordariomycetes</taxon>
        <taxon>Hypocreomycetidae</taxon>
        <taxon>Glomerellales</taxon>
        <taxon>Glomerellaceae</taxon>
        <taxon>Colletotrichum</taxon>
        <taxon>Colletotrichum orbiculare species complex</taxon>
    </lineage>
</organism>
<dbReference type="InterPro" id="IPR002401">
    <property type="entry name" value="Cyt_P450_E_grp-I"/>
</dbReference>
<evidence type="ECO:0000313" key="8">
    <source>
        <dbReference type="EMBL" id="TDZ13565.1"/>
    </source>
</evidence>
<dbReference type="InterPro" id="IPR050121">
    <property type="entry name" value="Cytochrome_P450_monoxygenase"/>
</dbReference>
<dbReference type="InterPro" id="IPR017972">
    <property type="entry name" value="Cyt_P450_CS"/>
</dbReference>
<evidence type="ECO:0000313" key="9">
    <source>
        <dbReference type="Proteomes" id="UP000295083"/>
    </source>
</evidence>
<dbReference type="InterPro" id="IPR036396">
    <property type="entry name" value="Cyt_P450_sf"/>
</dbReference>
<dbReference type="GO" id="GO:0016705">
    <property type="term" value="F:oxidoreductase activity, acting on paired donors, with incorporation or reduction of molecular oxygen"/>
    <property type="evidence" value="ECO:0007669"/>
    <property type="project" value="InterPro"/>
</dbReference>
<comment type="caution">
    <text evidence="8">The sequence shown here is derived from an EMBL/GenBank/DDBJ whole genome shotgun (WGS) entry which is preliminary data.</text>
</comment>
<protein>
    <submittedName>
        <fullName evidence="8">Cytochrome P450 monooxygenase FUS8</fullName>
    </submittedName>
</protein>
<dbReference type="AlphaFoldDB" id="A0A4R8PMF3"/>
<dbReference type="PRINTS" id="PR00463">
    <property type="entry name" value="EP450I"/>
</dbReference>
<evidence type="ECO:0000256" key="7">
    <source>
        <dbReference type="RuleBase" id="RU000461"/>
    </source>
</evidence>
<dbReference type="EMBL" id="QAPG01010712">
    <property type="protein sequence ID" value="TDZ13565.1"/>
    <property type="molecule type" value="Genomic_DNA"/>
</dbReference>
<comment type="similarity">
    <text evidence="2 7">Belongs to the cytochrome P450 family.</text>
</comment>
<dbReference type="PRINTS" id="PR00385">
    <property type="entry name" value="P450"/>
</dbReference>
<dbReference type="PANTHER" id="PTHR24305:SF166">
    <property type="entry name" value="CYTOCHROME P450 12A4, MITOCHONDRIAL-RELATED"/>
    <property type="match status" value="1"/>
</dbReference>
<evidence type="ECO:0000256" key="3">
    <source>
        <dbReference type="ARBA" id="ARBA00022617"/>
    </source>
</evidence>
<keyword evidence="4 6" id="KW-0479">Metal-binding</keyword>
<feature type="binding site" description="axial binding residue" evidence="6">
    <location>
        <position position="380"/>
    </location>
    <ligand>
        <name>heme</name>
        <dbReference type="ChEBI" id="CHEBI:30413"/>
    </ligand>
    <ligandPart>
        <name>Fe</name>
        <dbReference type="ChEBI" id="CHEBI:18248"/>
    </ligandPart>
</feature>
<dbReference type="Gene3D" id="1.10.630.10">
    <property type="entry name" value="Cytochrome P450"/>
    <property type="match status" value="2"/>
</dbReference>